<dbReference type="EMBL" id="CP030762">
    <property type="protein sequence ID" value="AXA43474.1"/>
    <property type="molecule type" value="Genomic_DNA"/>
</dbReference>
<dbReference type="Gene3D" id="3.40.30.10">
    <property type="entry name" value="Glutaredoxin"/>
    <property type="match status" value="1"/>
</dbReference>
<sequence>MGLVFADAEAVLKPRATLVTAKPMPSVNININNFQLEVQESPIPVILELWAEGCGSCDTIAQILEEIAVEMKGRIKVAKLDLGKNRELAAQFAVQFVPILAFFKGGIVNDFFVDAPQKSAIVKWVHKTLLTSS</sequence>
<dbReference type="InterPro" id="IPR017937">
    <property type="entry name" value="Thioredoxin_CS"/>
</dbReference>
<keyword evidence="1" id="KW-0813">Transport</keyword>
<proteinExistence type="predicted"/>
<geneLocation type="plasmid" evidence="6 7">
    <name>unnamed2</name>
</geneLocation>
<dbReference type="InterPro" id="IPR013766">
    <property type="entry name" value="Thioredoxin_domain"/>
</dbReference>
<dbReference type="GO" id="GO:0005737">
    <property type="term" value="C:cytoplasm"/>
    <property type="evidence" value="ECO:0007669"/>
    <property type="project" value="TreeGrafter"/>
</dbReference>
<dbReference type="PANTHER" id="PTHR45663:SF11">
    <property type="entry name" value="GEO12009P1"/>
    <property type="match status" value="1"/>
</dbReference>
<evidence type="ECO:0000259" key="5">
    <source>
        <dbReference type="PROSITE" id="PS51352"/>
    </source>
</evidence>
<dbReference type="CDD" id="cd02947">
    <property type="entry name" value="TRX_family"/>
    <property type="match status" value="1"/>
</dbReference>
<dbReference type="Pfam" id="PF00085">
    <property type="entry name" value="Thioredoxin"/>
    <property type="match status" value="1"/>
</dbReference>
<reference evidence="6 7" key="1">
    <citation type="submission" date="2018-07" db="EMBL/GenBank/DDBJ databases">
        <title>Rhizobium leguminosarum strain:ATCC 14479 Genome sequencing and assembly.</title>
        <authorList>
            <person name="Chakraborty R."/>
        </authorList>
    </citation>
    <scope>NUCLEOTIDE SEQUENCE [LARGE SCALE GENOMIC DNA]</scope>
    <source>
        <strain evidence="6 7">ATCC 14479</strain>
        <plasmid evidence="7">Plasmid unnamed2</plasmid>
    </source>
</reference>
<feature type="domain" description="Thioredoxin" evidence="5">
    <location>
        <begin position="18"/>
        <end position="130"/>
    </location>
</feature>
<accession>A0A2Z4YQ08</accession>
<evidence type="ECO:0000256" key="1">
    <source>
        <dbReference type="ARBA" id="ARBA00022448"/>
    </source>
</evidence>
<dbReference type="InterPro" id="IPR036249">
    <property type="entry name" value="Thioredoxin-like_sf"/>
</dbReference>
<name>A0A2Z4YQ08_RHILE</name>
<dbReference type="PROSITE" id="PS00194">
    <property type="entry name" value="THIOREDOXIN_1"/>
    <property type="match status" value="1"/>
</dbReference>
<dbReference type="PROSITE" id="PS51352">
    <property type="entry name" value="THIOREDOXIN_2"/>
    <property type="match status" value="1"/>
</dbReference>
<dbReference type="AlphaFoldDB" id="A0A2Z4YQ08"/>
<dbReference type="SUPFAM" id="SSF52833">
    <property type="entry name" value="Thioredoxin-like"/>
    <property type="match status" value="1"/>
</dbReference>
<keyword evidence="3" id="KW-1015">Disulfide bond</keyword>
<dbReference type="PANTHER" id="PTHR45663">
    <property type="entry name" value="GEO12009P1"/>
    <property type="match status" value="1"/>
</dbReference>
<keyword evidence="4" id="KW-0676">Redox-active center</keyword>
<dbReference type="RefSeq" id="WP_233938764.1">
    <property type="nucleotide sequence ID" value="NZ_CP030762.1"/>
</dbReference>
<keyword evidence="2" id="KW-0249">Electron transport</keyword>
<organism evidence="6 7">
    <name type="scientific">Rhizobium leguminosarum</name>
    <dbReference type="NCBI Taxonomy" id="384"/>
    <lineage>
        <taxon>Bacteria</taxon>
        <taxon>Pseudomonadati</taxon>
        <taxon>Pseudomonadota</taxon>
        <taxon>Alphaproteobacteria</taxon>
        <taxon>Hyphomicrobiales</taxon>
        <taxon>Rhizobiaceae</taxon>
        <taxon>Rhizobium/Agrobacterium group</taxon>
        <taxon>Rhizobium</taxon>
    </lineage>
</organism>
<keyword evidence="6" id="KW-0614">Plasmid</keyword>
<dbReference type="GO" id="GO:0015035">
    <property type="term" value="F:protein-disulfide reductase activity"/>
    <property type="evidence" value="ECO:0007669"/>
    <property type="project" value="TreeGrafter"/>
</dbReference>
<dbReference type="Proteomes" id="UP000251166">
    <property type="component" value="Plasmid unnamed2"/>
</dbReference>
<evidence type="ECO:0000256" key="4">
    <source>
        <dbReference type="ARBA" id="ARBA00023284"/>
    </source>
</evidence>
<evidence type="ECO:0000313" key="7">
    <source>
        <dbReference type="Proteomes" id="UP000251166"/>
    </source>
</evidence>
<protein>
    <submittedName>
        <fullName evidence="6">Thioredoxin family protein</fullName>
    </submittedName>
</protein>
<evidence type="ECO:0000313" key="6">
    <source>
        <dbReference type="EMBL" id="AXA43474.1"/>
    </source>
</evidence>
<gene>
    <name evidence="6" type="ORF">DLJ82_7229</name>
</gene>
<evidence type="ECO:0000256" key="3">
    <source>
        <dbReference type="ARBA" id="ARBA00023157"/>
    </source>
</evidence>
<evidence type="ECO:0000256" key="2">
    <source>
        <dbReference type="ARBA" id="ARBA00022982"/>
    </source>
</evidence>